<dbReference type="PANTHER" id="PTHR30002:SF4">
    <property type="entry name" value="EPOXYQUEUOSINE REDUCTASE"/>
    <property type="match status" value="1"/>
</dbReference>
<keyword evidence="2 9" id="KW-0963">Cytoplasm</keyword>
<dbReference type="GO" id="GO:0052693">
    <property type="term" value="F:epoxyqueuosine reductase activity"/>
    <property type="evidence" value="ECO:0007669"/>
    <property type="project" value="UniProtKB-UniRule"/>
</dbReference>
<dbReference type="Pfam" id="PF13484">
    <property type="entry name" value="Fer4_16"/>
    <property type="match status" value="1"/>
</dbReference>
<organism evidence="11">
    <name type="scientific">Candidatus Kentrum sp. DK</name>
    <dbReference type="NCBI Taxonomy" id="2126562"/>
    <lineage>
        <taxon>Bacteria</taxon>
        <taxon>Pseudomonadati</taxon>
        <taxon>Pseudomonadota</taxon>
        <taxon>Gammaproteobacteria</taxon>
        <taxon>Candidatus Kentrum</taxon>
    </lineage>
</organism>
<dbReference type="GO" id="GO:0008616">
    <property type="term" value="P:tRNA queuosine(34) biosynthetic process"/>
    <property type="evidence" value="ECO:0007669"/>
    <property type="project" value="UniProtKB-UniRule"/>
</dbReference>
<dbReference type="HAMAP" id="MF_00916">
    <property type="entry name" value="QueG"/>
    <property type="match status" value="1"/>
</dbReference>
<feature type="binding site" evidence="9">
    <location>
        <position position="257"/>
    </location>
    <ligand>
        <name>[4Fe-4S] cluster</name>
        <dbReference type="ChEBI" id="CHEBI:49883"/>
        <label>2</label>
    </ligand>
</feature>
<dbReference type="InterPro" id="IPR013542">
    <property type="entry name" value="QueG_DUF1730"/>
</dbReference>
<dbReference type="SUPFAM" id="SSF46548">
    <property type="entry name" value="alpha-helical ferredoxin"/>
    <property type="match status" value="1"/>
</dbReference>
<dbReference type="InterPro" id="IPR017896">
    <property type="entry name" value="4Fe4S_Fe-S-bd"/>
</dbReference>
<evidence type="ECO:0000256" key="6">
    <source>
        <dbReference type="ARBA" id="ARBA00023002"/>
    </source>
</evidence>
<keyword evidence="1 9" id="KW-0004">4Fe-4S</keyword>
<evidence type="ECO:0000256" key="9">
    <source>
        <dbReference type="HAMAP-Rule" id="MF_00916"/>
    </source>
</evidence>
<dbReference type="EC" id="1.17.99.6" evidence="9"/>
<feature type="binding site" evidence="9">
    <location>
        <position position="261"/>
    </location>
    <ligand>
        <name>[4Fe-4S] cluster</name>
        <dbReference type="ChEBI" id="CHEBI:49883"/>
        <label>1</label>
    </ligand>
</feature>
<keyword evidence="7 9" id="KW-0408">Iron</keyword>
<evidence type="ECO:0000256" key="4">
    <source>
        <dbReference type="ARBA" id="ARBA00022723"/>
    </source>
</evidence>
<gene>
    <name evidence="9" type="primary">queG</name>
    <name evidence="11" type="ORF">BECKDK2373B_GA0170837_101636</name>
</gene>
<feature type="binding site" evidence="9">
    <location>
        <position position="58"/>
    </location>
    <ligand>
        <name>cob(II)alamin</name>
        <dbReference type="ChEBI" id="CHEBI:16304"/>
    </ligand>
</feature>
<comment type="similarity">
    <text evidence="9">Belongs to the QueG family.</text>
</comment>
<feature type="binding site" evidence="9">
    <location>
        <position position="211"/>
    </location>
    <ligand>
        <name>[4Fe-4S] cluster</name>
        <dbReference type="ChEBI" id="CHEBI:49883"/>
        <label>2</label>
    </ligand>
</feature>
<sequence>MDYRRLREDIGRWGAELGFREIGIASIKLGEEERQLRAWLAAGYHGEMAYMARHGHKRTRPAQLVPGTRRVISACMDCLPEGGMEEAARVLGDPTRGYIARYALGRDYHKVLRRRLAHLVGKIEETLEREGVRRPAPGKSRVFVDSAPVLEKPLARNAGIGWIGKHTNLVRRDGGSWFLLGEIYTDLPLPVDEPAPRRGHCGTCRACMTACPTGALIAPRRLDARRCLSYLTIEYRGAIPLEFRPKIGNRIFGCDDCQLACPWNRFAGAAKEPDFLPRDGLDNPDLIDLFRWPEAEFLERTAGSALRRIGYEGWLRNVAIAIGNAPPSPRAIAALEARIGHPSPLVSEHAAWALARQRSKMAG</sequence>
<feature type="active site" description="Proton donor" evidence="9">
    <location>
        <position position="145"/>
    </location>
</feature>
<dbReference type="Pfam" id="PF08331">
    <property type="entry name" value="QueG_DUF1730"/>
    <property type="match status" value="1"/>
</dbReference>
<feature type="binding site" evidence="9">
    <location>
        <position position="227"/>
    </location>
    <ligand>
        <name>[4Fe-4S] cluster</name>
        <dbReference type="ChEBI" id="CHEBI:49883"/>
        <label>2</label>
    </ligand>
</feature>
<keyword evidence="9" id="KW-0846">Cobalamin</keyword>
<dbReference type="GO" id="GO:0005737">
    <property type="term" value="C:cytoplasm"/>
    <property type="evidence" value="ECO:0007669"/>
    <property type="project" value="UniProtKB-SubCell"/>
</dbReference>
<feature type="binding site" evidence="9">
    <location>
        <position position="201"/>
    </location>
    <ligand>
        <name>[4Fe-4S] cluster</name>
        <dbReference type="ChEBI" id="CHEBI:49883"/>
        <label>1</label>
    </ligand>
</feature>
<comment type="pathway">
    <text evidence="9">tRNA modification; tRNA-queuosine biosynthesis.</text>
</comment>
<dbReference type="GO" id="GO:0051539">
    <property type="term" value="F:4 iron, 4 sulfur cluster binding"/>
    <property type="evidence" value="ECO:0007669"/>
    <property type="project" value="UniProtKB-KW"/>
</dbReference>
<evidence type="ECO:0000259" key="10">
    <source>
        <dbReference type="PROSITE" id="PS51379"/>
    </source>
</evidence>
<keyword evidence="8 9" id="KW-0411">Iron-sulfur</keyword>
<keyword evidence="3 9" id="KW-0819">tRNA processing</keyword>
<evidence type="ECO:0000256" key="5">
    <source>
        <dbReference type="ARBA" id="ARBA00022785"/>
    </source>
</evidence>
<reference evidence="11" key="1">
    <citation type="submission" date="2019-02" db="EMBL/GenBank/DDBJ databases">
        <authorList>
            <person name="Gruber-Vodicka R. H."/>
            <person name="Seah K. B. B."/>
        </authorList>
    </citation>
    <scope>NUCLEOTIDE SEQUENCE</scope>
    <source>
        <strain evidence="11">BECK_DK47</strain>
    </source>
</reference>
<comment type="cofactor">
    <cofactor evidence="9">
        <name>cob(II)alamin</name>
        <dbReference type="ChEBI" id="CHEBI:16304"/>
    </cofactor>
</comment>
<feature type="binding site" evidence="9">
    <location>
        <position position="254"/>
    </location>
    <ligand>
        <name>[4Fe-4S] cluster</name>
        <dbReference type="ChEBI" id="CHEBI:49883"/>
        <label>2</label>
    </ligand>
</feature>
<evidence type="ECO:0000256" key="8">
    <source>
        <dbReference type="ARBA" id="ARBA00023014"/>
    </source>
</evidence>
<evidence type="ECO:0000256" key="1">
    <source>
        <dbReference type="ARBA" id="ARBA00022485"/>
    </source>
</evidence>
<dbReference type="FunFam" id="3.30.70.20:FF:000017">
    <property type="entry name" value="Epoxyqueuosine reductase"/>
    <property type="match status" value="1"/>
</dbReference>
<dbReference type="PROSITE" id="PS51379">
    <property type="entry name" value="4FE4S_FER_2"/>
    <property type="match status" value="1"/>
</dbReference>
<dbReference type="Gene3D" id="3.30.70.20">
    <property type="match status" value="1"/>
</dbReference>
<evidence type="ECO:0000256" key="2">
    <source>
        <dbReference type="ARBA" id="ARBA00022490"/>
    </source>
</evidence>
<dbReference type="UniPathway" id="UPA00392"/>
<feature type="binding site" evidence="9">
    <location>
        <position position="207"/>
    </location>
    <ligand>
        <name>[4Fe-4S] cluster</name>
        <dbReference type="ChEBI" id="CHEBI:49883"/>
        <label>1</label>
    </ligand>
</feature>
<evidence type="ECO:0000256" key="7">
    <source>
        <dbReference type="ARBA" id="ARBA00023004"/>
    </source>
</evidence>
<dbReference type="NCBIfam" id="TIGR00276">
    <property type="entry name" value="tRNA epoxyqueuosine(34) reductase QueG"/>
    <property type="match status" value="1"/>
</dbReference>
<comment type="catalytic activity">
    <reaction evidence="9">
        <text>epoxyqueuosine(34) in tRNA + AH2 = queuosine(34) in tRNA + A + H2O</text>
        <dbReference type="Rhea" id="RHEA:32159"/>
        <dbReference type="Rhea" id="RHEA-COMP:18571"/>
        <dbReference type="Rhea" id="RHEA-COMP:18582"/>
        <dbReference type="ChEBI" id="CHEBI:13193"/>
        <dbReference type="ChEBI" id="CHEBI:15377"/>
        <dbReference type="ChEBI" id="CHEBI:17499"/>
        <dbReference type="ChEBI" id="CHEBI:194431"/>
        <dbReference type="ChEBI" id="CHEBI:194443"/>
        <dbReference type="EC" id="1.17.99.6"/>
    </reaction>
</comment>
<protein>
    <recommendedName>
        <fullName evidence="9">Epoxyqueuosine reductase</fullName>
        <ecNumber evidence="9">1.17.99.6</ecNumber>
    </recommendedName>
    <alternativeName>
        <fullName evidence="9">Queuosine biosynthesis protein QueG</fullName>
    </alternativeName>
</protein>
<proteinExistence type="inferred from homology"/>
<feature type="binding site" evidence="9">
    <location>
        <position position="180"/>
    </location>
    <ligand>
        <name>cob(II)alamin</name>
        <dbReference type="ChEBI" id="CHEBI:16304"/>
    </ligand>
</feature>
<dbReference type="InterPro" id="IPR004453">
    <property type="entry name" value="QueG"/>
</dbReference>
<comment type="subcellular location">
    <subcellularLocation>
        <location evidence="9">Cytoplasm</location>
    </subcellularLocation>
</comment>
<comment type="cofactor">
    <cofactor evidence="9">
        <name>[4Fe-4S] cluster</name>
        <dbReference type="ChEBI" id="CHEBI:49883"/>
    </cofactor>
    <text evidence="9">Binds 2 [4Fe-4S] clusters per monomer.</text>
</comment>
<feature type="binding site" evidence="9">
    <location>
        <position position="145"/>
    </location>
    <ligand>
        <name>cob(II)alamin</name>
        <dbReference type="ChEBI" id="CHEBI:16304"/>
    </ligand>
</feature>
<dbReference type="EMBL" id="CAADEX010000016">
    <property type="protein sequence ID" value="VFJ47288.1"/>
    <property type="molecule type" value="Genomic_DNA"/>
</dbReference>
<dbReference type="PANTHER" id="PTHR30002">
    <property type="entry name" value="EPOXYQUEUOSINE REDUCTASE"/>
    <property type="match status" value="1"/>
</dbReference>
<feature type="binding site" evidence="9">
    <location>
        <begin position="254"/>
        <end position="255"/>
    </location>
    <ligand>
        <name>cob(II)alamin</name>
        <dbReference type="ChEBI" id="CHEBI:16304"/>
    </ligand>
</feature>
<dbReference type="AlphaFoldDB" id="A0A450S5Z1"/>
<feature type="binding site" evidence="9">
    <location>
        <position position="169"/>
    </location>
    <ligand>
        <name>cob(II)alamin</name>
        <dbReference type="ChEBI" id="CHEBI:16304"/>
    </ligand>
</feature>
<keyword evidence="5 9" id="KW-0671">Queuosine biosynthesis</keyword>
<dbReference type="GO" id="GO:0031419">
    <property type="term" value="F:cobalamin binding"/>
    <property type="evidence" value="ECO:0007669"/>
    <property type="project" value="UniProtKB-KW"/>
</dbReference>
<dbReference type="PROSITE" id="PS00198">
    <property type="entry name" value="4FE4S_FER_1"/>
    <property type="match status" value="1"/>
</dbReference>
<keyword evidence="4 9" id="KW-0479">Metal-binding</keyword>
<keyword evidence="6 9" id="KW-0560">Oxidoreductase</keyword>
<evidence type="ECO:0000313" key="11">
    <source>
        <dbReference type="EMBL" id="VFJ47288.1"/>
    </source>
</evidence>
<feature type="binding site" evidence="9">
    <location>
        <position position="229"/>
    </location>
    <ligand>
        <name>cob(II)alamin</name>
        <dbReference type="ChEBI" id="CHEBI:16304"/>
    </ligand>
</feature>
<evidence type="ECO:0000256" key="3">
    <source>
        <dbReference type="ARBA" id="ARBA00022694"/>
    </source>
</evidence>
<feature type="binding site" evidence="9">
    <location>
        <position position="204"/>
    </location>
    <ligand>
        <name>[4Fe-4S] cluster</name>
        <dbReference type="ChEBI" id="CHEBI:49883"/>
        <label>1</label>
    </ligand>
</feature>
<accession>A0A450S5Z1</accession>
<feature type="domain" description="4Fe-4S ferredoxin-type" evidence="10">
    <location>
        <begin position="192"/>
        <end position="221"/>
    </location>
</feature>
<dbReference type="GO" id="GO:0046872">
    <property type="term" value="F:metal ion binding"/>
    <property type="evidence" value="ECO:0007669"/>
    <property type="project" value="UniProtKB-KW"/>
</dbReference>
<comment type="function">
    <text evidence="9">Catalyzes the conversion of epoxyqueuosine (oQ) to queuosine (Q), which is a hypermodified base found in the wobble positions of tRNA(Asp), tRNA(Asn), tRNA(His) and tRNA(Tyr).</text>
</comment>
<comment type="caution">
    <text evidence="9">Lacks conserved residue(s) required for the propagation of feature annotation.</text>
</comment>
<dbReference type="InterPro" id="IPR017900">
    <property type="entry name" value="4Fe4S_Fe_S_CS"/>
</dbReference>
<keyword evidence="9" id="KW-0170">Cobalt</keyword>
<name>A0A450S5Z1_9GAMM</name>
<comment type="subunit">
    <text evidence="9">Monomer.</text>
</comment>